<gene>
    <name evidence="2" type="ORF">ROJ8625_04087</name>
</gene>
<dbReference type="Proteomes" id="UP000193570">
    <property type="component" value="Unassembled WGS sequence"/>
</dbReference>
<dbReference type="OrthoDB" id="7862397at2"/>
<evidence type="ECO:0008006" key="4">
    <source>
        <dbReference type="Google" id="ProtNLM"/>
    </source>
</evidence>
<keyword evidence="1" id="KW-1133">Transmembrane helix</keyword>
<evidence type="ECO:0000256" key="1">
    <source>
        <dbReference type="SAM" id="Phobius"/>
    </source>
</evidence>
<dbReference type="EMBL" id="FWFK01000011">
    <property type="protein sequence ID" value="SLN74723.1"/>
    <property type="molecule type" value="Genomic_DNA"/>
</dbReference>
<dbReference type="RefSeq" id="WP_143535217.1">
    <property type="nucleotide sequence ID" value="NZ_FWFK01000011.1"/>
</dbReference>
<sequence>MNRPAYDMRWSFSDKLGAVLVILGIIGTALWLCLPSSLFIRPVSLQVAGDNVRFVRELPFGTVDAVWRSEITLIDGDGYECNSGDWQEATYQEIAGNTVTYRLGDWAERCLDAGPPFYLMTKRRVMLFGVIPLRASVDLTEVEGERPPGPVVFTPEGG</sequence>
<feature type="transmembrane region" description="Helical" evidence="1">
    <location>
        <begin position="16"/>
        <end position="34"/>
    </location>
</feature>
<protein>
    <recommendedName>
        <fullName evidence="4">DUF1850 domain-containing protein</fullName>
    </recommendedName>
</protein>
<keyword evidence="1" id="KW-0812">Transmembrane</keyword>
<evidence type="ECO:0000313" key="2">
    <source>
        <dbReference type="EMBL" id="SLN74723.1"/>
    </source>
</evidence>
<proteinExistence type="predicted"/>
<reference evidence="2 3" key="1">
    <citation type="submission" date="2017-03" db="EMBL/GenBank/DDBJ databases">
        <authorList>
            <person name="Afonso C.L."/>
            <person name="Miller P.J."/>
            <person name="Scott M.A."/>
            <person name="Spackman E."/>
            <person name="Goraichik I."/>
            <person name="Dimitrov K.M."/>
            <person name="Suarez D.L."/>
            <person name="Swayne D.E."/>
        </authorList>
    </citation>
    <scope>NUCLEOTIDE SEQUENCE [LARGE SCALE GENOMIC DNA]</scope>
    <source>
        <strain evidence="2 3">CECT 8625</strain>
    </source>
</reference>
<keyword evidence="1" id="KW-0472">Membrane</keyword>
<keyword evidence="3" id="KW-1185">Reference proteome</keyword>
<dbReference type="AlphaFoldDB" id="A0A1X7ABE4"/>
<accession>A0A1X7ABE4</accession>
<name>A0A1X7ABE4_9RHOB</name>
<organism evidence="2 3">
    <name type="scientific">Roseivivax jejudonensis</name>
    <dbReference type="NCBI Taxonomy" id="1529041"/>
    <lineage>
        <taxon>Bacteria</taxon>
        <taxon>Pseudomonadati</taxon>
        <taxon>Pseudomonadota</taxon>
        <taxon>Alphaproteobacteria</taxon>
        <taxon>Rhodobacterales</taxon>
        <taxon>Roseobacteraceae</taxon>
        <taxon>Roseivivax</taxon>
    </lineage>
</organism>
<evidence type="ECO:0000313" key="3">
    <source>
        <dbReference type="Proteomes" id="UP000193570"/>
    </source>
</evidence>